<proteinExistence type="inferred from homology"/>
<gene>
    <name evidence="8" type="ORF">LTR84_008015</name>
</gene>
<comment type="similarity">
    <text evidence="2">Belongs to the GMC oxidoreductase family.</text>
</comment>
<comment type="cofactor">
    <cofactor evidence="1 6">
        <name>FAD</name>
        <dbReference type="ChEBI" id="CHEBI:57692"/>
    </cofactor>
</comment>
<dbReference type="Gene3D" id="3.30.560.10">
    <property type="entry name" value="Glucose Oxidase, domain 3"/>
    <property type="match status" value="1"/>
</dbReference>
<dbReference type="Pfam" id="PF05199">
    <property type="entry name" value="GMC_oxred_C"/>
    <property type="match status" value="1"/>
</dbReference>
<dbReference type="Proteomes" id="UP001358417">
    <property type="component" value="Unassembled WGS sequence"/>
</dbReference>
<dbReference type="AlphaFoldDB" id="A0AAV9NNB7"/>
<dbReference type="InterPro" id="IPR007867">
    <property type="entry name" value="GMC_OxRtase_C"/>
</dbReference>
<dbReference type="PANTHER" id="PTHR11552:SF147">
    <property type="entry name" value="CHOLINE DEHYDROGENASE, MITOCHONDRIAL"/>
    <property type="match status" value="1"/>
</dbReference>
<feature type="binding site" evidence="6">
    <location>
        <position position="251"/>
    </location>
    <ligand>
        <name>FAD</name>
        <dbReference type="ChEBI" id="CHEBI:57692"/>
    </ligand>
</feature>
<name>A0AAV9NNB7_9EURO</name>
<evidence type="ECO:0000256" key="4">
    <source>
        <dbReference type="ARBA" id="ARBA00022827"/>
    </source>
</evidence>
<feature type="active site" description="Proton acceptor" evidence="5">
    <location>
        <position position="580"/>
    </location>
</feature>
<dbReference type="PIRSF" id="PIRSF000137">
    <property type="entry name" value="Alcohol_oxidase"/>
    <property type="match status" value="1"/>
</dbReference>
<feature type="domain" description="Glucose-methanol-choline oxidoreductase N-terminal" evidence="7">
    <location>
        <begin position="291"/>
        <end position="305"/>
    </location>
</feature>
<protein>
    <recommendedName>
        <fullName evidence="7">Glucose-methanol-choline oxidoreductase N-terminal domain-containing protein</fullName>
    </recommendedName>
</protein>
<dbReference type="PANTHER" id="PTHR11552">
    <property type="entry name" value="GLUCOSE-METHANOL-CHOLINE GMC OXIDOREDUCTASE"/>
    <property type="match status" value="1"/>
</dbReference>
<evidence type="ECO:0000259" key="7">
    <source>
        <dbReference type="PROSITE" id="PS00624"/>
    </source>
</evidence>
<comment type="caution">
    <text evidence="8">The sequence shown here is derived from an EMBL/GenBank/DDBJ whole genome shotgun (WGS) entry which is preliminary data.</text>
</comment>
<dbReference type="PROSITE" id="PS00624">
    <property type="entry name" value="GMC_OXRED_2"/>
    <property type="match status" value="1"/>
</dbReference>
<dbReference type="Gene3D" id="3.50.50.60">
    <property type="entry name" value="FAD/NAD(P)-binding domain"/>
    <property type="match status" value="1"/>
</dbReference>
<feature type="binding site" evidence="6">
    <location>
        <begin position="21"/>
        <end position="22"/>
    </location>
    <ligand>
        <name>FAD</name>
        <dbReference type="ChEBI" id="CHEBI:57692"/>
    </ligand>
</feature>
<keyword evidence="3" id="KW-0285">Flavoprotein</keyword>
<sequence>MSPGRLTEDEEYDFIVCGAGTSGCVIAGRLAENTNARILLVEAGPHNKDLENVHMVGGKRRIISVVTSWFGTRLTKFAHKGWSKNFDSETDWNLVTEEMDGVDGRQVKLSRGKFLGGSSGVNGTLCIWGSKQDYDDWNLPGWSGDEFFSYMRKAETFHNKSWFEADEKAHGYNGPLHTEPHDLAPISQLMLKSMESSGLPLVHDMFTNGETPHGCGHVPRTHHKGIRTTGADFVTNDQHKDNIDIVVETLVDKINFEEKDGQLQATSVTLVDKTGAKRDVSAKKEIIVSSGAYCSPAVLLRSGIGPRAELEKLGIKTLVDSPGVGKNLLDHLIVFAFYEVSKDGLTNDHLVYHGDAAMAAYMLYKEKKTGVLSTFPFGAFAFARLDDRLKDDPLWQKAKTESCRDPMGLTQKQPNIEFFTTELYGGPKQYDNYPIDKKHAFAMITELFSPRSKGTVTLKSADPSENPIIDCNYLSDPLDMLVLTEGCQLGNEIVLNGAGTKDVVKGSWPQTAKHHTFTTREQWIPHVKQNATTCYHAAGTCKMGAAEDQFAVLDAQLNVRGVKGLRVADCSSMPSLHGGHTQMPAYGIGEKAADLIKAEWTKA</sequence>
<dbReference type="PROSITE" id="PS51257">
    <property type="entry name" value="PROKAR_LIPOPROTEIN"/>
    <property type="match status" value="1"/>
</dbReference>
<evidence type="ECO:0000313" key="8">
    <source>
        <dbReference type="EMBL" id="KAK5061471.1"/>
    </source>
</evidence>
<evidence type="ECO:0000256" key="5">
    <source>
        <dbReference type="PIRSR" id="PIRSR000137-1"/>
    </source>
</evidence>
<organism evidence="8 9">
    <name type="scientific">Exophiala bonariae</name>
    <dbReference type="NCBI Taxonomy" id="1690606"/>
    <lineage>
        <taxon>Eukaryota</taxon>
        <taxon>Fungi</taxon>
        <taxon>Dikarya</taxon>
        <taxon>Ascomycota</taxon>
        <taxon>Pezizomycotina</taxon>
        <taxon>Eurotiomycetes</taxon>
        <taxon>Chaetothyriomycetidae</taxon>
        <taxon>Chaetothyriales</taxon>
        <taxon>Herpotrichiellaceae</taxon>
        <taxon>Exophiala</taxon>
    </lineage>
</organism>
<dbReference type="InterPro" id="IPR012132">
    <property type="entry name" value="GMC_OxRdtase"/>
</dbReference>
<dbReference type="SUPFAM" id="SSF51905">
    <property type="entry name" value="FAD/NAD(P)-binding domain"/>
    <property type="match status" value="1"/>
</dbReference>
<dbReference type="SUPFAM" id="SSF54373">
    <property type="entry name" value="FAD-linked reductases, C-terminal domain"/>
    <property type="match status" value="1"/>
</dbReference>
<dbReference type="RefSeq" id="XP_064710568.1">
    <property type="nucleotide sequence ID" value="XM_064851565.1"/>
</dbReference>
<dbReference type="InterPro" id="IPR000172">
    <property type="entry name" value="GMC_OxRdtase_N"/>
</dbReference>
<keyword evidence="4 6" id="KW-0274">FAD</keyword>
<evidence type="ECO:0000256" key="1">
    <source>
        <dbReference type="ARBA" id="ARBA00001974"/>
    </source>
</evidence>
<evidence type="ECO:0000256" key="2">
    <source>
        <dbReference type="ARBA" id="ARBA00010790"/>
    </source>
</evidence>
<dbReference type="EMBL" id="JAVRRD010000003">
    <property type="protein sequence ID" value="KAK5061471.1"/>
    <property type="molecule type" value="Genomic_DNA"/>
</dbReference>
<dbReference type="GO" id="GO:0050660">
    <property type="term" value="F:flavin adenine dinucleotide binding"/>
    <property type="evidence" value="ECO:0007669"/>
    <property type="project" value="InterPro"/>
</dbReference>
<dbReference type="InterPro" id="IPR036188">
    <property type="entry name" value="FAD/NAD-bd_sf"/>
</dbReference>
<dbReference type="Pfam" id="PF00732">
    <property type="entry name" value="GMC_oxred_N"/>
    <property type="match status" value="1"/>
</dbReference>
<dbReference type="GO" id="GO:0016614">
    <property type="term" value="F:oxidoreductase activity, acting on CH-OH group of donors"/>
    <property type="evidence" value="ECO:0007669"/>
    <property type="project" value="InterPro"/>
</dbReference>
<evidence type="ECO:0000313" key="9">
    <source>
        <dbReference type="Proteomes" id="UP001358417"/>
    </source>
</evidence>
<reference evidence="8 9" key="1">
    <citation type="submission" date="2023-08" db="EMBL/GenBank/DDBJ databases">
        <title>Black Yeasts Isolated from many extreme environments.</title>
        <authorList>
            <person name="Coleine C."/>
            <person name="Stajich J.E."/>
            <person name="Selbmann L."/>
        </authorList>
    </citation>
    <scope>NUCLEOTIDE SEQUENCE [LARGE SCALE GENOMIC DNA]</scope>
    <source>
        <strain evidence="8 9">CCFEE 5792</strain>
    </source>
</reference>
<evidence type="ECO:0000256" key="3">
    <source>
        <dbReference type="ARBA" id="ARBA00022630"/>
    </source>
</evidence>
<evidence type="ECO:0000256" key="6">
    <source>
        <dbReference type="PIRSR" id="PIRSR000137-2"/>
    </source>
</evidence>
<dbReference type="GeneID" id="89976180"/>
<accession>A0AAV9NNB7</accession>
<feature type="active site" description="Proton donor" evidence="5">
    <location>
        <position position="536"/>
    </location>
</feature>
<keyword evidence="9" id="KW-1185">Reference proteome</keyword>